<dbReference type="SUPFAM" id="SSF46689">
    <property type="entry name" value="Homeodomain-like"/>
    <property type="match status" value="2"/>
</dbReference>
<dbReference type="InterPro" id="IPR037923">
    <property type="entry name" value="HTH-like"/>
</dbReference>
<reference evidence="5 6" key="1">
    <citation type="submission" date="2023-10" db="EMBL/GenBank/DDBJ databases">
        <title>Rubellicoccus peritrichatus gen. nov., sp. nov., isolated from an algae of coral reef tank.</title>
        <authorList>
            <person name="Luo J."/>
        </authorList>
    </citation>
    <scope>NUCLEOTIDE SEQUENCE [LARGE SCALE GENOMIC DNA]</scope>
    <source>
        <strain evidence="5 6">CR14</strain>
    </source>
</reference>
<keyword evidence="2" id="KW-0238">DNA-binding</keyword>
<evidence type="ECO:0000256" key="3">
    <source>
        <dbReference type="ARBA" id="ARBA00023163"/>
    </source>
</evidence>
<dbReference type="PROSITE" id="PS01124">
    <property type="entry name" value="HTH_ARAC_FAMILY_2"/>
    <property type="match status" value="1"/>
</dbReference>
<proteinExistence type="predicted"/>
<dbReference type="SUPFAM" id="SSF51215">
    <property type="entry name" value="Regulatory protein AraC"/>
    <property type="match status" value="1"/>
</dbReference>
<dbReference type="Gene3D" id="1.10.10.60">
    <property type="entry name" value="Homeodomain-like"/>
    <property type="match status" value="2"/>
</dbReference>
<evidence type="ECO:0000256" key="2">
    <source>
        <dbReference type="ARBA" id="ARBA00023125"/>
    </source>
</evidence>
<organism evidence="5 6">
    <name type="scientific">Rubellicoccus peritrichatus</name>
    <dbReference type="NCBI Taxonomy" id="3080537"/>
    <lineage>
        <taxon>Bacteria</taxon>
        <taxon>Pseudomonadati</taxon>
        <taxon>Verrucomicrobiota</taxon>
        <taxon>Opitutia</taxon>
        <taxon>Puniceicoccales</taxon>
        <taxon>Cerasicoccaceae</taxon>
        <taxon>Rubellicoccus</taxon>
    </lineage>
</organism>
<dbReference type="InterPro" id="IPR018062">
    <property type="entry name" value="HTH_AraC-typ_CS"/>
</dbReference>
<protein>
    <submittedName>
        <fullName evidence="5">Helix-turn-helix transcriptional regulator</fullName>
    </submittedName>
</protein>
<feature type="domain" description="HTH araC/xylS-type" evidence="4">
    <location>
        <begin position="206"/>
        <end position="304"/>
    </location>
</feature>
<dbReference type="Pfam" id="PF12833">
    <property type="entry name" value="HTH_18"/>
    <property type="match status" value="1"/>
</dbReference>
<dbReference type="AlphaFoldDB" id="A0AAQ3LB13"/>
<dbReference type="PANTHER" id="PTHR43280:SF2">
    <property type="entry name" value="HTH-TYPE TRANSCRIPTIONAL REGULATOR EXSA"/>
    <property type="match status" value="1"/>
</dbReference>
<dbReference type="PROSITE" id="PS00041">
    <property type="entry name" value="HTH_ARAC_FAMILY_1"/>
    <property type="match status" value="1"/>
</dbReference>
<dbReference type="EMBL" id="CP136920">
    <property type="protein sequence ID" value="WOO42146.1"/>
    <property type="molecule type" value="Genomic_DNA"/>
</dbReference>
<evidence type="ECO:0000313" key="5">
    <source>
        <dbReference type="EMBL" id="WOO42146.1"/>
    </source>
</evidence>
<dbReference type="GO" id="GO:0003700">
    <property type="term" value="F:DNA-binding transcription factor activity"/>
    <property type="evidence" value="ECO:0007669"/>
    <property type="project" value="InterPro"/>
</dbReference>
<dbReference type="InterPro" id="IPR009057">
    <property type="entry name" value="Homeodomain-like_sf"/>
</dbReference>
<accession>A0AAQ3LB13</accession>
<keyword evidence="1" id="KW-0805">Transcription regulation</keyword>
<evidence type="ECO:0000259" key="4">
    <source>
        <dbReference type="PROSITE" id="PS01124"/>
    </source>
</evidence>
<evidence type="ECO:0000256" key="1">
    <source>
        <dbReference type="ARBA" id="ARBA00023015"/>
    </source>
</evidence>
<keyword evidence="6" id="KW-1185">Reference proteome</keyword>
<dbReference type="SMART" id="SM00342">
    <property type="entry name" value="HTH_ARAC"/>
    <property type="match status" value="1"/>
</dbReference>
<dbReference type="InterPro" id="IPR020449">
    <property type="entry name" value="Tscrpt_reg_AraC-type_HTH"/>
</dbReference>
<keyword evidence="3" id="KW-0804">Transcription</keyword>
<dbReference type="KEGG" id="puo:RZN69_03530"/>
<sequence length="308" mass="35661">MILRDIVNLSLWFNESCDFHRIAHSEQQVKIDKFPAICDLNEISELYKIIWADAEVRQSIRYYYDNSDRDDEREICVVQRTRRGAGFLERDGIRKLAKRGEAMLFIHGEDSRYGYAAESDGDYAFDFISFLGPNATQLLNLSRDRAGTVQHMPAGCESLRLMEEILRRFGGREFRDAMHESSMIYEFLMALLREATAFPAERDPLRFANEYLCSRFHFPITVDDIAHASGLSREHLSRTFKERYGISPGKRLRQLRLETAKQLLERTHAPIDAIASRCGYNDPDAFSRSFRNYFGRNPASMRKSPSGD</sequence>
<dbReference type="GO" id="GO:0043565">
    <property type="term" value="F:sequence-specific DNA binding"/>
    <property type="evidence" value="ECO:0007669"/>
    <property type="project" value="InterPro"/>
</dbReference>
<name>A0AAQ3LB13_9BACT</name>
<dbReference type="Proteomes" id="UP001304300">
    <property type="component" value="Chromosome"/>
</dbReference>
<dbReference type="RefSeq" id="WP_317834630.1">
    <property type="nucleotide sequence ID" value="NZ_CP136920.1"/>
</dbReference>
<dbReference type="InterPro" id="IPR018060">
    <property type="entry name" value="HTH_AraC"/>
</dbReference>
<gene>
    <name evidence="5" type="ORF">RZN69_03530</name>
</gene>
<dbReference type="PRINTS" id="PR00032">
    <property type="entry name" value="HTHARAC"/>
</dbReference>
<evidence type="ECO:0000313" key="6">
    <source>
        <dbReference type="Proteomes" id="UP001304300"/>
    </source>
</evidence>
<dbReference type="PANTHER" id="PTHR43280">
    <property type="entry name" value="ARAC-FAMILY TRANSCRIPTIONAL REGULATOR"/>
    <property type="match status" value="1"/>
</dbReference>